<dbReference type="OrthoDB" id="9379045at2759"/>
<organism evidence="21 22">
    <name type="scientific">Muraenolepis orangiensis</name>
    <name type="common">Patagonian moray cod</name>
    <dbReference type="NCBI Taxonomy" id="630683"/>
    <lineage>
        <taxon>Eukaryota</taxon>
        <taxon>Metazoa</taxon>
        <taxon>Chordata</taxon>
        <taxon>Craniata</taxon>
        <taxon>Vertebrata</taxon>
        <taxon>Euteleostomi</taxon>
        <taxon>Actinopterygii</taxon>
        <taxon>Neopterygii</taxon>
        <taxon>Teleostei</taxon>
        <taxon>Neoteleostei</taxon>
        <taxon>Acanthomorphata</taxon>
        <taxon>Zeiogadaria</taxon>
        <taxon>Gadariae</taxon>
        <taxon>Gadiformes</taxon>
        <taxon>Muraenolepidoidei</taxon>
        <taxon>Muraenolepididae</taxon>
        <taxon>Muraenolepis</taxon>
    </lineage>
</organism>
<evidence type="ECO:0000256" key="10">
    <source>
        <dbReference type="ARBA" id="ARBA00023329"/>
    </source>
</evidence>
<evidence type="ECO:0000256" key="6">
    <source>
        <dbReference type="ARBA" id="ARBA00023018"/>
    </source>
</evidence>
<keyword evidence="4" id="KW-0027">Amidation</keyword>
<feature type="region of interest" description="Disordered" evidence="19">
    <location>
        <begin position="153"/>
        <end position="195"/>
    </location>
</feature>
<feature type="compositionally biased region" description="Basic and acidic residues" evidence="19">
    <location>
        <begin position="159"/>
        <end position="175"/>
    </location>
</feature>
<keyword evidence="10" id="KW-0968">Cytoplasmic vesicle</keyword>
<dbReference type="GO" id="GO:0031410">
    <property type="term" value="C:cytoplasmic vesicle"/>
    <property type="evidence" value="ECO:0007669"/>
    <property type="project" value="UniProtKB-SubCell"/>
</dbReference>
<dbReference type="AlphaFoldDB" id="A0A9Q0IKT8"/>
<sequence length="243" mass="27408">RRQVLVLVLLASHALCDAHSVSSSCCGGRPSRACRLFREAEEALYQSHMGKREAEETLYQSHLGKREAEETLYQSRLGKREAEETLYQSRLGKREAEETLYQSRLGKREAEETLYQSRLGKREAEETLYQSRLLQLLRGGARNQAAGILTMDGGSSIAERGEPEGEQREQAEENRRTRRGPHRAEGCPSDSHLSELNTLSITPSSLRHDNQQLQLHGKSLRASAVATRTEASFRRFLCGPLQE</sequence>
<dbReference type="PANTHER" id="PTHR15173:SF2">
    <property type="entry name" value="HYPOCRETIN NEUROPEPTIDE PRECURSOR"/>
    <property type="match status" value="1"/>
</dbReference>
<comment type="function">
    <text evidence="17">Binds to orexin receptors HCRTR1/OX1R and HCRTR2/OX2R with a high affinity. Stimulates food intake. Modulates pituitary luteinizing hormone secretion in an ovarian steroid-dependent manner.</text>
</comment>
<gene>
    <name evidence="21" type="ORF">NHX12_032586</name>
</gene>
<keyword evidence="7" id="KW-1015">Disulfide bond</keyword>
<dbReference type="GO" id="GO:0045202">
    <property type="term" value="C:synapse"/>
    <property type="evidence" value="ECO:0007669"/>
    <property type="project" value="UniProtKB-SubCell"/>
</dbReference>
<reference evidence="21" key="1">
    <citation type="submission" date="2022-07" db="EMBL/GenBank/DDBJ databases">
        <title>Chromosome-level genome of Muraenolepis orangiensis.</title>
        <authorList>
            <person name="Kim J."/>
        </authorList>
    </citation>
    <scope>NUCLEOTIDE SEQUENCE</scope>
    <source>
        <strain evidence="21">KU_S4_2022</strain>
        <tissue evidence="21">Muscle</tissue>
    </source>
</reference>
<keyword evidence="8" id="KW-0873">Pyrrolidone carboxylic acid</keyword>
<evidence type="ECO:0000256" key="8">
    <source>
        <dbReference type="ARBA" id="ARBA00023283"/>
    </source>
</evidence>
<evidence type="ECO:0000256" key="5">
    <source>
        <dbReference type="ARBA" id="ARBA00022824"/>
    </source>
</evidence>
<dbReference type="GO" id="GO:0051971">
    <property type="term" value="P:positive regulation of transmission of nerve impulse"/>
    <property type="evidence" value="ECO:0007669"/>
    <property type="project" value="TreeGrafter"/>
</dbReference>
<evidence type="ECO:0000313" key="22">
    <source>
        <dbReference type="Proteomes" id="UP001148018"/>
    </source>
</evidence>
<feature type="non-terminal residue" evidence="21">
    <location>
        <position position="243"/>
    </location>
</feature>
<dbReference type="GO" id="GO:0005184">
    <property type="term" value="F:neuropeptide hormone activity"/>
    <property type="evidence" value="ECO:0007669"/>
    <property type="project" value="TreeGrafter"/>
</dbReference>
<evidence type="ECO:0000256" key="7">
    <source>
        <dbReference type="ARBA" id="ARBA00023157"/>
    </source>
</evidence>
<dbReference type="GO" id="GO:0042755">
    <property type="term" value="P:eating behavior"/>
    <property type="evidence" value="ECO:0007669"/>
    <property type="project" value="TreeGrafter"/>
</dbReference>
<dbReference type="Proteomes" id="UP001148018">
    <property type="component" value="Unassembled WGS sequence"/>
</dbReference>
<dbReference type="GO" id="GO:0048471">
    <property type="term" value="C:perinuclear region of cytoplasm"/>
    <property type="evidence" value="ECO:0007669"/>
    <property type="project" value="TreeGrafter"/>
</dbReference>
<dbReference type="EMBL" id="JANIIK010000047">
    <property type="protein sequence ID" value="KAJ3601618.1"/>
    <property type="molecule type" value="Genomic_DNA"/>
</dbReference>
<dbReference type="GO" id="GO:0046928">
    <property type="term" value="P:regulation of neurotransmitter secretion"/>
    <property type="evidence" value="ECO:0007669"/>
    <property type="project" value="TreeGrafter"/>
</dbReference>
<evidence type="ECO:0000256" key="19">
    <source>
        <dbReference type="SAM" id="MobiDB-lite"/>
    </source>
</evidence>
<keyword evidence="22" id="KW-1185">Reference proteome</keyword>
<evidence type="ECO:0000256" key="13">
    <source>
        <dbReference type="ARBA" id="ARBA00034351"/>
    </source>
</evidence>
<proteinExistence type="inferred from homology"/>
<evidence type="ECO:0000256" key="4">
    <source>
        <dbReference type="ARBA" id="ARBA00022815"/>
    </source>
</evidence>
<evidence type="ECO:0000256" key="1">
    <source>
        <dbReference type="ARBA" id="ARBA00004427"/>
    </source>
</evidence>
<feature type="signal peptide" evidence="20">
    <location>
        <begin position="1"/>
        <end position="18"/>
    </location>
</feature>
<comment type="similarity">
    <text evidence="3">Belongs to the orexin family.</text>
</comment>
<dbReference type="GO" id="GO:0031771">
    <property type="term" value="F:type 1 orexin receptor binding"/>
    <property type="evidence" value="ECO:0007669"/>
    <property type="project" value="TreeGrafter"/>
</dbReference>
<dbReference type="GO" id="GO:0005791">
    <property type="term" value="C:rough endoplasmic reticulum"/>
    <property type="evidence" value="ECO:0007669"/>
    <property type="project" value="UniProtKB-SubCell"/>
</dbReference>
<evidence type="ECO:0000313" key="21">
    <source>
        <dbReference type="EMBL" id="KAJ3601618.1"/>
    </source>
</evidence>
<keyword evidence="5" id="KW-0256">Endoplasmic reticulum</keyword>
<evidence type="ECO:0000256" key="11">
    <source>
        <dbReference type="ARBA" id="ARBA00034103"/>
    </source>
</evidence>
<comment type="function">
    <text evidence="18">Binds to orexin receptor HCRTR2/OX2R only. Stimulates food intake. Modulates pituitary luteinizing hormone secretion in an ovarian steroid-dependent manner.</text>
</comment>
<evidence type="ECO:0000256" key="14">
    <source>
        <dbReference type="ARBA" id="ARBA00034354"/>
    </source>
</evidence>
<dbReference type="GO" id="GO:0031772">
    <property type="term" value="F:type 2 orexin receptor binding"/>
    <property type="evidence" value="ECO:0007669"/>
    <property type="project" value="TreeGrafter"/>
</dbReference>
<dbReference type="InterPro" id="IPR001704">
    <property type="entry name" value="Orexin"/>
</dbReference>
<evidence type="ECO:0000256" key="16">
    <source>
        <dbReference type="ARBA" id="ARBA00034371"/>
    </source>
</evidence>
<keyword evidence="20" id="KW-0732">Signal</keyword>
<accession>A0A9Q0IKT8</accession>
<keyword evidence="9" id="KW-0527">Neuropeptide</keyword>
<comment type="caution">
    <text evidence="21">The sequence shown here is derived from an EMBL/GenBank/DDBJ whole genome shotgun (WGS) entry which is preliminary data.</text>
</comment>
<evidence type="ECO:0000256" key="2">
    <source>
        <dbReference type="ARBA" id="ARBA00004541"/>
    </source>
</evidence>
<evidence type="ECO:0000256" key="3">
    <source>
        <dbReference type="ARBA" id="ARBA00009198"/>
    </source>
</evidence>
<comment type="subcellular location">
    <subcellularLocation>
        <location evidence="2">Cytoplasmic vesicle</location>
    </subcellularLocation>
    <subcellularLocation>
        <location evidence="1">Rough endoplasmic reticulum</location>
    </subcellularLocation>
    <subcellularLocation>
        <location evidence="11">Synapse</location>
    </subcellularLocation>
</comment>
<evidence type="ECO:0000256" key="20">
    <source>
        <dbReference type="SAM" id="SignalP"/>
    </source>
</evidence>
<dbReference type="GO" id="GO:0007218">
    <property type="term" value="P:neuropeptide signaling pathway"/>
    <property type="evidence" value="ECO:0007669"/>
    <property type="project" value="UniProtKB-KW"/>
</dbReference>
<evidence type="ECO:0000256" key="12">
    <source>
        <dbReference type="ARBA" id="ARBA00034336"/>
    </source>
</evidence>
<dbReference type="GO" id="GO:0001659">
    <property type="term" value="P:temperature homeostasis"/>
    <property type="evidence" value="ECO:0007669"/>
    <property type="project" value="TreeGrafter"/>
</dbReference>
<protein>
    <recommendedName>
        <fullName evidence="12">Hypocretin neuropeptide precursor</fullName>
    </recommendedName>
    <alternativeName>
        <fullName evidence="16">Hypocretin</fullName>
    </alternativeName>
    <alternativeName>
        <fullName evidence="13">Orexin precursor</fullName>
    </alternativeName>
    <alternativeName>
        <fullName evidence="15">Prepro-orexin</fullName>
    </alternativeName>
    <alternativeName>
        <fullName evidence="14">Preprohypocretin</fullName>
    </alternativeName>
</protein>
<evidence type="ECO:0000256" key="17">
    <source>
        <dbReference type="ARBA" id="ARBA00045659"/>
    </source>
</evidence>
<feature type="chain" id="PRO_5040242446" description="Hypocretin neuropeptide precursor" evidence="20">
    <location>
        <begin position="19"/>
        <end position="243"/>
    </location>
</feature>
<evidence type="ECO:0000256" key="15">
    <source>
        <dbReference type="ARBA" id="ARBA00034367"/>
    </source>
</evidence>
<evidence type="ECO:0000256" key="9">
    <source>
        <dbReference type="ARBA" id="ARBA00023320"/>
    </source>
</evidence>
<dbReference type="GO" id="GO:0030431">
    <property type="term" value="P:sleep"/>
    <property type="evidence" value="ECO:0007669"/>
    <property type="project" value="TreeGrafter"/>
</dbReference>
<dbReference type="PANTHER" id="PTHR15173">
    <property type="entry name" value="OREXIN"/>
    <property type="match status" value="1"/>
</dbReference>
<name>A0A9Q0IKT8_9TELE</name>
<evidence type="ECO:0000256" key="18">
    <source>
        <dbReference type="ARBA" id="ARBA00046224"/>
    </source>
</evidence>
<keyword evidence="6" id="KW-0770">Synapse</keyword>
<dbReference type="GO" id="GO:0042594">
    <property type="term" value="P:response to starvation"/>
    <property type="evidence" value="ECO:0007669"/>
    <property type="project" value="TreeGrafter"/>
</dbReference>